<dbReference type="Proteomes" id="UP000243413">
    <property type="component" value="Chromosome I"/>
</dbReference>
<dbReference type="Gene3D" id="1.10.287.1080">
    <property type="entry name" value="MazG-like"/>
    <property type="match status" value="1"/>
</dbReference>
<name>A0A1H1MKS9_9GAMM</name>
<evidence type="ECO:0000313" key="1">
    <source>
        <dbReference type="EMBL" id="SDR87461.1"/>
    </source>
</evidence>
<dbReference type="InterPro" id="IPR025984">
    <property type="entry name" value="DCTPP"/>
</dbReference>
<dbReference type="GO" id="GO:0009143">
    <property type="term" value="P:nucleoside triphosphate catabolic process"/>
    <property type="evidence" value="ECO:0007669"/>
    <property type="project" value="InterPro"/>
</dbReference>
<evidence type="ECO:0000313" key="2">
    <source>
        <dbReference type="Proteomes" id="UP000243413"/>
    </source>
</evidence>
<gene>
    <name evidence="1" type="ORF">SAMN05216271_0626</name>
</gene>
<dbReference type="AlphaFoldDB" id="A0A1H1MKS9"/>
<dbReference type="PIRSF" id="PIRSF029826">
    <property type="entry name" value="UCP029826_pph"/>
    <property type="match status" value="1"/>
</dbReference>
<dbReference type="GO" id="GO:0047429">
    <property type="term" value="F:nucleoside triphosphate diphosphatase activity"/>
    <property type="evidence" value="ECO:0007669"/>
    <property type="project" value="InterPro"/>
</dbReference>
<dbReference type="RefSeq" id="WP_197674528.1">
    <property type="nucleotide sequence ID" value="NZ_LT629763.1"/>
</dbReference>
<dbReference type="PANTHER" id="PTHR46523">
    <property type="entry name" value="DCTP PYROPHOSPHATASE 1"/>
    <property type="match status" value="1"/>
</dbReference>
<organism evidence="1 2">
    <name type="scientific">Halopseudomonas sabulinigri</name>
    <dbReference type="NCBI Taxonomy" id="472181"/>
    <lineage>
        <taxon>Bacteria</taxon>
        <taxon>Pseudomonadati</taxon>
        <taxon>Pseudomonadota</taxon>
        <taxon>Gammaproteobacteria</taxon>
        <taxon>Pseudomonadales</taxon>
        <taxon>Pseudomonadaceae</taxon>
        <taxon>Halopseudomonas</taxon>
    </lineage>
</organism>
<dbReference type="Pfam" id="PF12643">
    <property type="entry name" value="MazG-like"/>
    <property type="match status" value="1"/>
</dbReference>
<reference evidence="2" key="1">
    <citation type="submission" date="2016-10" db="EMBL/GenBank/DDBJ databases">
        <authorList>
            <person name="Varghese N."/>
            <person name="Submissions S."/>
        </authorList>
    </citation>
    <scope>NUCLEOTIDE SEQUENCE [LARGE SCALE GENOMIC DNA]</scope>
    <source>
        <strain evidence="2">JCM 14963</strain>
    </source>
</reference>
<dbReference type="PANTHER" id="PTHR46523:SF1">
    <property type="entry name" value="DCTP PYROPHOSPHATASE 1"/>
    <property type="match status" value="1"/>
</dbReference>
<dbReference type="InterPro" id="IPR052555">
    <property type="entry name" value="dCTP_Pyrophosphatase"/>
</dbReference>
<dbReference type="STRING" id="472181.SAMN05216271_0626"/>
<protein>
    <submittedName>
        <fullName evidence="1">NTP pyrophosphatase, house-cleaning of non-canonical NTPs</fullName>
    </submittedName>
</protein>
<dbReference type="EMBL" id="LT629763">
    <property type="protein sequence ID" value="SDR87461.1"/>
    <property type="molecule type" value="Genomic_DNA"/>
</dbReference>
<accession>A0A1H1MKS9</accession>
<proteinExistence type="predicted"/>
<dbReference type="CDD" id="cd11537">
    <property type="entry name" value="NTP-PPase_RS21-C6_like"/>
    <property type="match status" value="1"/>
</dbReference>
<dbReference type="SUPFAM" id="SSF101386">
    <property type="entry name" value="all-alpha NTP pyrophosphatases"/>
    <property type="match status" value="1"/>
</dbReference>
<sequence>MSEIKQLTEKVLVFRDERDWKQFHNSKDLALSLVLEATEVLEIFQWKQDQAAIDSIALERKQDLADELADVFCYTLLMANDLGIDLGKALEAKIEKNNAKYPVDKAKGSDKKYTEL</sequence>